<dbReference type="Proteomes" id="UP000095255">
    <property type="component" value="Unassembled WGS sequence"/>
</dbReference>
<evidence type="ECO:0000313" key="4">
    <source>
        <dbReference type="Proteomes" id="UP000095255"/>
    </source>
</evidence>
<dbReference type="InterPro" id="IPR010982">
    <property type="entry name" value="Lambda_DNA-bd_dom_sf"/>
</dbReference>
<keyword evidence="1" id="KW-0238">DNA-binding</keyword>
<dbReference type="GO" id="GO:0003677">
    <property type="term" value="F:DNA binding"/>
    <property type="evidence" value="ECO:0007669"/>
    <property type="project" value="UniProtKB-KW"/>
</dbReference>
<dbReference type="Pfam" id="PF01381">
    <property type="entry name" value="HTH_3"/>
    <property type="match status" value="1"/>
</dbReference>
<evidence type="ECO:0000313" key="3">
    <source>
        <dbReference type="EMBL" id="OEH86066.1"/>
    </source>
</evidence>
<proteinExistence type="predicted"/>
<dbReference type="RefSeq" id="WP_069701588.1">
    <property type="nucleotide sequence ID" value="NZ_MJAT01000008.1"/>
</dbReference>
<dbReference type="AlphaFoldDB" id="A0A1E5L7G6"/>
<dbReference type="STRING" id="1390249.BHU72_14650"/>
<evidence type="ECO:0000256" key="1">
    <source>
        <dbReference type="ARBA" id="ARBA00023125"/>
    </source>
</evidence>
<organism evidence="3 4">
    <name type="scientific">Desulfuribacillus stibiiarsenatis</name>
    <dbReference type="NCBI Taxonomy" id="1390249"/>
    <lineage>
        <taxon>Bacteria</taxon>
        <taxon>Bacillati</taxon>
        <taxon>Bacillota</taxon>
        <taxon>Desulfuribacillia</taxon>
        <taxon>Desulfuribacillales</taxon>
        <taxon>Desulfuribacillaceae</taxon>
        <taxon>Desulfuribacillus</taxon>
    </lineage>
</organism>
<dbReference type="PANTHER" id="PTHR46558:SF11">
    <property type="entry name" value="HTH-TYPE TRANSCRIPTIONAL REGULATOR XRE"/>
    <property type="match status" value="1"/>
</dbReference>
<dbReference type="CDD" id="cd00093">
    <property type="entry name" value="HTH_XRE"/>
    <property type="match status" value="1"/>
</dbReference>
<feature type="domain" description="HTH cro/C1-type" evidence="2">
    <location>
        <begin position="9"/>
        <end position="63"/>
    </location>
</feature>
<gene>
    <name evidence="3" type="ORF">BHU72_14650</name>
</gene>
<evidence type="ECO:0000259" key="2">
    <source>
        <dbReference type="PROSITE" id="PS50943"/>
    </source>
</evidence>
<dbReference type="InterPro" id="IPR001387">
    <property type="entry name" value="Cro/C1-type_HTH"/>
</dbReference>
<reference evidence="3 4" key="1">
    <citation type="submission" date="2016-09" db="EMBL/GenBank/DDBJ databases">
        <title>Desulfuribacillus arsenicus sp. nov., an obligately anaerobic, dissimilatory arsenic- and antimonate-reducing bacterium isolated from anoxic sediments.</title>
        <authorList>
            <person name="Abin C.A."/>
            <person name="Hollibaugh J.T."/>
        </authorList>
    </citation>
    <scope>NUCLEOTIDE SEQUENCE [LARGE SCALE GENOMIC DNA]</scope>
    <source>
        <strain evidence="3 4">MLFW-2</strain>
    </source>
</reference>
<dbReference type="PANTHER" id="PTHR46558">
    <property type="entry name" value="TRACRIPTIONAL REGULATORY PROTEIN-RELATED-RELATED"/>
    <property type="match status" value="1"/>
</dbReference>
<dbReference type="EMBL" id="MJAT01000008">
    <property type="protein sequence ID" value="OEH86066.1"/>
    <property type="molecule type" value="Genomic_DNA"/>
</dbReference>
<keyword evidence="4" id="KW-1185">Reference proteome</keyword>
<dbReference type="PROSITE" id="PS50943">
    <property type="entry name" value="HTH_CROC1"/>
    <property type="match status" value="1"/>
</dbReference>
<dbReference type="SMART" id="SM00530">
    <property type="entry name" value="HTH_XRE"/>
    <property type="match status" value="1"/>
</dbReference>
<accession>A0A1E5L7G6</accession>
<dbReference type="SUPFAM" id="SSF47413">
    <property type="entry name" value="lambda repressor-like DNA-binding domains"/>
    <property type="match status" value="1"/>
</dbReference>
<dbReference type="Gene3D" id="1.10.260.40">
    <property type="entry name" value="lambda repressor-like DNA-binding domains"/>
    <property type="match status" value="1"/>
</dbReference>
<comment type="caution">
    <text evidence="3">The sequence shown here is derived from an EMBL/GenBank/DDBJ whole genome shotgun (WGS) entry which is preliminary data.</text>
</comment>
<name>A0A1E5L7G6_9FIRM</name>
<protein>
    <recommendedName>
        <fullName evidence="2">HTH cro/C1-type domain-containing protein</fullName>
    </recommendedName>
</protein>
<sequence length="133" mass="15442">MSIGTGDRIKYFRKLRKFTQKELGDKVNRSPQVISNWEREYSDPDHEDIALLSQALNCSTDYLLGRTNNPSIAEVHNIEDEKTPDEQLKELLSDPTMLVAFSDYDNWSDDDKKELIAYLRAKKMSRDVNKLSE</sequence>